<organism evidence="1 2">
    <name type="scientific">Acaulospora colombiana</name>
    <dbReference type="NCBI Taxonomy" id="27376"/>
    <lineage>
        <taxon>Eukaryota</taxon>
        <taxon>Fungi</taxon>
        <taxon>Fungi incertae sedis</taxon>
        <taxon>Mucoromycota</taxon>
        <taxon>Glomeromycotina</taxon>
        <taxon>Glomeromycetes</taxon>
        <taxon>Diversisporales</taxon>
        <taxon>Acaulosporaceae</taxon>
        <taxon>Acaulospora</taxon>
    </lineage>
</organism>
<protein>
    <submittedName>
        <fullName evidence="1">9738_t:CDS:1</fullName>
    </submittedName>
</protein>
<accession>A0ACA9NHN1</accession>
<reference evidence="1" key="1">
    <citation type="submission" date="2021-06" db="EMBL/GenBank/DDBJ databases">
        <authorList>
            <person name="Kallberg Y."/>
            <person name="Tangrot J."/>
            <person name="Rosling A."/>
        </authorList>
    </citation>
    <scope>NUCLEOTIDE SEQUENCE</scope>
    <source>
        <strain evidence="1">CL356</strain>
    </source>
</reference>
<feature type="non-terminal residue" evidence="1">
    <location>
        <position position="225"/>
    </location>
</feature>
<dbReference type="EMBL" id="CAJVPT010021577">
    <property type="protein sequence ID" value="CAG8655602.1"/>
    <property type="molecule type" value="Genomic_DNA"/>
</dbReference>
<evidence type="ECO:0000313" key="1">
    <source>
        <dbReference type="EMBL" id="CAG8655602.1"/>
    </source>
</evidence>
<gene>
    <name evidence="1" type="ORF">ACOLOM_LOCUS8391</name>
</gene>
<proteinExistence type="predicted"/>
<evidence type="ECO:0000313" key="2">
    <source>
        <dbReference type="Proteomes" id="UP000789525"/>
    </source>
</evidence>
<keyword evidence="2" id="KW-1185">Reference proteome</keyword>
<dbReference type="Proteomes" id="UP000789525">
    <property type="component" value="Unassembled WGS sequence"/>
</dbReference>
<sequence>MSHKSPPIQVYLPSTPVSRLVCSNCGTESTPLWRRNGDGNVICNACGLYEKTRGTSRPVPDTMSKGVETVQEKQATTARPKSPAASSPDMHHNKGTCPGDGRCDGTGGSSACAGCPTFNNVHAVSSRNGQSRPQQKQESTAPSSPQMVPSPEPEDSSPGPNANPSAAAADYGNNQLSADDENSTSNPRFRARFAPVGAMSCANCGTSATPLWRRDDAGSTICNAC</sequence>
<name>A0ACA9NHN1_9GLOM</name>
<comment type="caution">
    <text evidence="1">The sequence shown here is derived from an EMBL/GenBank/DDBJ whole genome shotgun (WGS) entry which is preliminary data.</text>
</comment>